<sequence length="150" mass="16565">MKLRSLTFRSFLTAGLIIGLVPVVSAADPVNERIEGFKESKRSIARIEDAIQKGDALTVSDQARLLAIFAEKIPSLYPEDAKGGFFSKAKGQIWESFPDFSQKANSFQVSSQQLEASARADNVDIGVLTQRLRAVQDSCVSCHRQYKKGR</sequence>
<proteinExistence type="predicted"/>
<dbReference type="GO" id="GO:0009055">
    <property type="term" value="F:electron transfer activity"/>
    <property type="evidence" value="ECO:0007669"/>
    <property type="project" value="InterPro"/>
</dbReference>
<evidence type="ECO:0000313" key="2">
    <source>
        <dbReference type="Proteomes" id="UP000278006"/>
    </source>
</evidence>
<dbReference type="EMBL" id="RDQO01000005">
    <property type="protein sequence ID" value="RMX04148.1"/>
    <property type="molecule type" value="Genomic_DNA"/>
</dbReference>
<dbReference type="GO" id="GO:0020037">
    <property type="term" value="F:heme binding"/>
    <property type="evidence" value="ECO:0007669"/>
    <property type="project" value="InterPro"/>
</dbReference>
<dbReference type="InterPro" id="IPR002321">
    <property type="entry name" value="Cyt_c_II"/>
</dbReference>
<dbReference type="GO" id="GO:0022900">
    <property type="term" value="P:electron transport chain"/>
    <property type="evidence" value="ECO:0007669"/>
    <property type="project" value="InterPro"/>
</dbReference>
<dbReference type="InterPro" id="IPR010980">
    <property type="entry name" value="Cyt_c/b562"/>
</dbReference>
<name>A0A3M6QM40_9BURK</name>
<dbReference type="Proteomes" id="UP000278006">
    <property type="component" value="Unassembled WGS sequence"/>
</dbReference>
<dbReference type="GO" id="GO:0005506">
    <property type="term" value="F:iron ion binding"/>
    <property type="evidence" value="ECO:0007669"/>
    <property type="project" value="InterPro"/>
</dbReference>
<accession>A0A3M6QM40</accession>
<reference evidence="1 2" key="1">
    <citation type="submission" date="2018-10" db="EMBL/GenBank/DDBJ databases">
        <title>Draft genome of Cortibacter populi DSM10536.</title>
        <authorList>
            <person name="Bernier A.-M."/>
            <person name="Bernard K."/>
        </authorList>
    </citation>
    <scope>NUCLEOTIDE SEQUENCE [LARGE SCALE GENOMIC DNA]</scope>
    <source>
        <strain evidence="1 2">DSM 105136</strain>
    </source>
</reference>
<evidence type="ECO:0000313" key="1">
    <source>
        <dbReference type="EMBL" id="RMX04148.1"/>
    </source>
</evidence>
<dbReference type="PROSITE" id="PS51009">
    <property type="entry name" value="CYTCII"/>
    <property type="match status" value="1"/>
</dbReference>
<dbReference type="AlphaFoldDB" id="A0A3M6QM40"/>
<gene>
    <name evidence="1" type="ORF">D8I35_15140</name>
</gene>
<dbReference type="OrthoDB" id="5520910at2"/>
<dbReference type="Pfam" id="PF01322">
    <property type="entry name" value="Cytochrom_C_2"/>
    <property type="match status" value="1"/>
</dbReference>
<keyword evidence="2" id="KW-1185">Reference proteome</keyword>
<protein>
    <submittedName>
        <fullName evidence="1">Cytochrome c</fullName>
    </submittedName>
</protein>
<comment type="caution">
    <text evidence="1">The sequence shown here is derived from an EMBL/GenBank/DDBJ whole genome shotgun (WGS) entry which is preliminary data.</text>
</comment>
<dbReference type="RefSeq" id="WP_122230844.1">
    <property type="nucleotide sequence ID" value="NZ_RDQO01000005.1"/>
</dbReference>
<dbReference type="Gene3D" id="1.20.120.10">
    <property type="entry name" value="Cytochrome c/b562"/>
    <property type="match status" value="1"/>
</dbReference>
<organism evidence="1 2">
    <name type="scientific">Corticibacter populi</name>
    <dbReference type="NCBI Taxonomy" id="1550736"/>
    <lineage>
        <taxon>Bacteria</taxon>
        <taxon>Pseudomonadati</taxon>
        <taxon>Pseudomonadota</taxon>
        <taxon>Betaproteobacteria</taxon>
        <taxon>Burkholderiales</taxon>
        <taxon>Comamonadaceae</taxon>
        <taxon>Corticibacter</taxon>
    </lineage>
</organism>
<dbReference type="SUPFAM" id="SSF47175">
    <property type="entry name" value="Cytochromes"/>
    <property type="match status" value="1"/>
</dbReference>